<protein>
    <submittedName>
        <fullName evidence="2">Uncharacterized protein</fullName>
    </submittedName>
</protein>
<feature type="compositionally biased region" description="Polar residues" evidence="1">
    <location>
        <begin position="502"/>
        <end position="513"/>
    </location>
</feature>
<dbReference type="EMBL" id="JQHP01000002">
    <property type="protein sequence ID" value="KFX09298.1"/>
    <property type="molecule type" value="Genomic_DNA"/>
</dbReference>
<sequence>MVSLTAGSPSCNCENPDTCIHSFSLKVKYWTHDYTQDDFITTVETIDKTGEGVRVSFGLTGKGCVSHNPLCPHGIIYDSERRRSPKVFSSGLTNYVCDYGKEKTDIFSTHDAIDFLREYVFSKGIKALLPKEIYTLRVGQCNDEPFVSESLHFLNDISQVFSLPSRDALRSEIVIYPAFSWNIDVAIGTDKKVTEFTTRQKMKQAREQNIANGNPQRGARGWTRRPNYEISDSLDIGGTFSYTLGSGEPEKKYQSSMKKDFKKKGNTLSFLNKSVKAIDFISKALSTAEGENDKIKLLETDITYPAVEISAKGELKEDSQSGAVYIERELSLRLAPLIGITMTLDLLQAFAAWYRADVLLAAVREKLMSQQQAYEEGGNAAYFGTKFWLVADGDLNFSLVFKSDAKNEWEWQKDESAEATLTLTTEANVRAGVRFYIAEGALEIGGKAVAKGCLGLYAPTKDQLDLVLYHEGITAKVYVNYTVGMSSRSKGGGNDGTDMSDRNSTNKTSGQSKQAEKEWVIHDKLEKYESKHRFNLI</sequence>
<evidence type="ECO:0000313" key="3">
    <source>
        <dbReference type="EMBL" id="KGA29405.1"/>
    </source>
</evidence>
<evidence type="ECO:0000313" key="2">
    <source>
        <dbReference type="EMBL" id="KFX09298.1"/>
    </source>
</evidence>
<dbReference type="RefSeq" id="WP_005975705.1">
    <property type="nucleotide sequence ID" value="NZ_JQHP01000002.1"/>
</dbReference>
<evidence type="ECO:0000313" key="5">
    <source>
        <dbReference type="Proteomes" id="UP000029436"/>
    </source>
</evidence>
<reference evidence="4 5" key="1">
    <citation type="submission" date="2014-08" db="EMBL/GenBank/DDBJ databases">
        <title>Genome sequences of NCPPB Pectobacterium isolates.</title>
        <authorList>
            <person name="Glover R.H."/>
            <person name="Sapp M."/>
            <person name="Elphinstone J."/>
        </authorList>
    </citation>
    <scope>NUCLEOTIDE SEQUENCE [LARGE SCALE GENOMIC DNA]</scope>
    <source>
        <strain evidence="2 4">NCPPB 3701</strain>
        <strain evidence="3 5">NCPPB3702</strain>
    </source>
</reference>
<dbReference type="Proteomes" id="UP000029436">
    <property type="component" value="Unassembled WGS sequence"/>
</dbReference>
<accession>A0AAW3EN37</accession>
<keyword evidence="5" id="KW-1185">Reference proteome</keyword>
<gene>
    <name evidence="2" type="ORF">JV38_06280</name>
    <name evidence="3" type="ORF">KU73_10000</name>
</gene>
<organism evidence="2 4">
    <name type="scientific">Pectobacterium wasabiae</name>
    <dbReference type="NCBI Taxonomy" id="55208"/>
    <lineage>
        <taxon>Bacteria</taxon>
        <taxon>Pseudomonadati</taxon>
        <taxon>Pseudomonadota</taxon>
        <taxon>Gammaproteobacteria</taxon>
        <taxon>Enterobacterales</taxon>
        <taxon>Pectobacteriaceae</taxon>
        <taxon>Pectobacterium</taxon>
    </lineage>
</organism>
<evidence type="ECO:0000256" key="1">
    <source>
        <dbReference type="SAM" id="MobiDB-lite"/>
    </source>
</evidence>
<evidence type="ECO:0000313" key="4">
    <source>
        <dbReference type="Proteomes" id="UP000029257"/>
    </source>
</evidence>
<feature type="region of interest" description="Disordered" evidence="1">
    <location>
        <begin position="489"/>
        <end position="516"/>
    </location>
</feature>
<dbReference type="AlphaFoldDB" id="A0AAW3EN37"/>
<dbReference type="Proteomes" id="UP000029257">
    <property type="component" value="Unassembled WGS sequence"/>
</dbReference>
<proteinExistence type="predicted"/>
<name>A0AAW3EN37_9GAMM</name>
<comment type="caution">
    <text evidence="2">The sequence shown here is derived from an EMBL/GenBank/DDBJ whole genome shotgun (WGS) entry which is preliminary data.</text>
</comment>
<dbReference type="EMBL" id="JQOH01000003">
    <property type="protein sequence ID" value="KGA29405.1"/>
    <property type="molecule type" value="Genomic_DNA"/>
</dbReference>